<evidence type="ECO:0000313" key="5">
    <source>
        <dbReference type="EMBL" id="GID59825.1"/>
    </source>
</evidence>
<accession>A0ABQ3XMX4</accession>
<dbReference type="Gene3D" id="3.20.20.100">
    <property type="entry name" value="NADP-dependent oxidoreductase domain"/>
    <property type="match status" value="1"/>
</dbReference>
<dbReference type="PROSITE" id="PS00798">
    <property type="entry name" value="ALDOKETO_REDUCTASE_1"/>
    <property type="match status" value="1"/>
</dbReference>
<dbReference type="PIRSF" id="PIRSF000097">
    <property type="entry name" value="AKR"/>
    <property type="match status" value="1"/>
</dbReference>
<organism evidence="5 6">
    <name type="scientific">Actinoplanes couchii</name>
    <dbReference type="NCBI Taxonomy" id="403638"/>
    <lineage>
        <taxon>Bacteria</taxon>
        <taxon>Bacillati</taxon>
        <taxon>Actinomycetota</taxon>
        <taxon>Actinomycetes</taxon>
        <taxon>Micromonosporales</taxon>
        <taxon>Micromonosporaceae</taxon>
        <taxon>Actinoplanes</taxon>
    </lineage>
</organism>
<dbReference type="PANTHER" id="PTHR43827:SF3">
    <property type="entry name" value="NADP-DEPENDENT OXIDOREDUCTASE DOMAIN-CONTAINING PROTEIN"/>
    <property type="match status" value="1"/>
</dbReference>
<comment type="caution">
    <text evidence="5">The sequence shown here is derived from an EMBL/GenBank/DDBJ whole genome shotgun (WGS) entry which is preliminary data.</text>
</comment>
<evidence type="ECO:0000313" key="6">
    <source>
        <dbReference type="Proteomes" id="UP000612282"/>
    </source>
</evidence>
<comment type="similarity">
    <text evidence="1">Belongs to the aldo/keto reductase family.</text>
</comment>
<dbReference type="InterPro" id="IPR018170">
    <property type="entry name" value="Aldo/ket_reductase_CS"/>
</dbReference>
<dbReference type="InterPro" id="IPR036812">
    <property type="entry name" value="NAD(P)_OxRdtase_dom_sf"/>
</dbReference>
<dbReference type="InterPro" id="IPR023210">
    <property type="entry name" value="NADP_OxRdtase_dom"/>
</dbReference>
<dbReference type="SUPFAM" id="SSF51430">
    <property type="entry name" value="NAD(P)-linked oxidoreductase"/>
    <property type="match status" value="1"/>
</dbReference>
<dbReference type="EMBL" id="BOMG01000102">
    <property type="protein sequence ID" value="GID59825.1"/>
    <property type="molecule type" value="Genomic_DNA"/>
</dbReference>
<evidence type="ECO:0000259" key="4">
    <source>
        <dbReference type="Pfam" id="PF00248"/>
    </source>
</evidence>
<gene>
    <name evidence="5" type="ORF">Aco03nite_082290</name>
</gene>
<keyword evidence="3" id="KW-0560">Oxidoreductase</keyword>
<protein>
    <submittedName>
        <fullName evidence="5">2,5-diketo-D-gluconic acid reductase</fullName>
    </submittedName>
</protein>
<dbReference type="PANTHER" id="PTHR43827">
    <property type="entry name" value="2,5-DIKETO-D-GLUCONIC ACID REDUCTASE"/>
    <property type="match status" value="1"/>
</dbReference>
<feature type="domain" description="NADP-dependent oxidoreductase" evidence="4">
    <location>
        <begin position="27"/>
        <end position="261"/>
    </location>
</feature>
<proteinExistence type="inferred from homology"/>
<keyword evidence="2" id="KW-0521">NADP</keyword>
<dbReference type="PROSITE" id="PS00062">
    <property type="entry name" value="ALDOKETO_REDUCTASE_2"/>
    <property type="match status" value="1"/>
</dbReference>
<evidence type="ECO:0000256" key="1">
    <source>
        <dbReference type="ARBA" id="ARBA00007905"/>
    </source>
</evidence>
<dbReference type="Proteomes" id="UP000612282">
    <property type="component" value="Unassembled WGS sequence"/>
</dbReference>
<evidence type="ECO:0000256" key="2">
    <source>
        <dbReference type="ARBA" id="ARBA00022857"/>
    </source>
</evidence>
<reference evidence="5 6" key="1">
    <citation type="submission" date="2021-01" db="EMBL/GenBank/DDBJ databases">
        <title>Whole genome shotgun sequence of Actinoplanes couchii NBRC 106145.</title>
        <authorList>
            <person name="Komaki H."/>
            <person name="Tamura T."/>
        </authorList>
    </citation>
    <scope>NUCLEOTIDE SEQUENCE [LARGE SCALE GENOMIC DNA]</scope>
    <source>
        <strain evidence="5 6">NBRC 106145</strain>
    </source>
</reference>
<dbReference type="Pfam" id="PF00248">
    <property type="entry name" value="Aldo_ket_red"/>
    <property type="match status" value="1"/>
</dbReference>
<evidence type="ECO:0000256" key="3">
    <source>
        <dbReference type="ARBA" id="ARBA00023002"/>
    </source>
</evidence>
<dbReference type="PRINTS" id="PR00069">
    <property type="entry name" value="ALDKETRDTASE"/>
</dbReference>
<sequence length="285" mass="31688">MIMSKTPTVTLNNGVEMPLLGFGVFLIPPDDTERAVLQALEAGYRSIDTAAAYQNEEAVGRAIAASGIPRDELFVTTKLWITDAGDEPAQRAIGTSLRKLGLDQLDLCLIHVPYGDYYGTWRALEAAHRQGSVRAIGVSNFHPDRLTDLIAHNEVVPAVDQVETHPYLQRTDDEQAMRKRTVQIESWGPLAQGQHNLLQDPVLLELARTHGKSTAQVVLRWLTQRRVPAVVKSTRPQRIRENLAVFDFELTDAEMARIAALDGRTGPTFDLRDADTVDFTNNMTH</sequence>
<name>A0ABQ3XMX4_9ACTN</name>
<dbReference type="CDD" id="cd19133">
    <property type="entry name" value="AKR_AKR5F1"/>
    <property type="match status" value="1"/>
</dbReference>
<keyword evidence="6" id="KW-1185">Reference proteome</keyword>
<dbReference type="InterPro" id="IPR020471">
    <property type="entry name" value="AKR"/>
</dbReference>